<dbReference type="Gene3D" id="3.90.1200.10">
    <property type="match status" value="1"/>
</dbReference>
<dbReference type="InterPro" id="IPR011009">
    <property type="entry name" value="Kinase-like_dom_sf"/>
</dbReference>
<keyword evidence="12" id="KW-0119">Carbohydrate metabolism</keyword>
<evidence type="ECO:0000256" key="9">
    <source>
        <dbReference type="ARBA" id="ARBA00022777"/>
    </source>
</evidence>
<dbReference type="EMBL" id="JACHJV010000001">
    <property type="protein sequence ID" value="MBB4923496.1"/>
    <property type="molecule type" value="Genomic_DNA"/>
</dbReference>
<comment type="caution">
    <text evidence="17">The sequence shown here is derived from an EMBL/GenBank/DDBJ whole genome shotgun (WGS) entry which is preliminary data.</text>
</comment>
<dbReference type="GO" id="GO:0005978">
    <property type="term" value="P:glycogen biosynthetic process"/>
    <property type="evidence" value="ECO:0007669"/>
    <property type="project" value="UniProtKB-UniPathway"/>
</dbReference>
<keyword evidence="7 17" id="KW-0808">Transferase</keyword>
<dbReference type="Proteomes" id="UP000540506">
    <property type="component" value="Unassembled WGS sequence"/>
</dbReference>
<dbReference type="InterPro" id="IPR040999">
    <property type="entry name" value="Mak_N_cap"/>
</dbReference>
<keyword evidence="9 17" id="KW-0418">Kinase</keyword>
<dbReference type="GO" id="GO:0016301">
    <property type="term" value="F:kinase activity"/>
    <property type="evidence" value="ECO:0007669"/>
    <property type="project" value="UniProtKB-KW"/>
</dbReference>
<comment type="subunit">
    <text evidence="3">Monomer.</text>
</comment>
<comment type="pathway">
    <text evidence="1">Glycan biosynthesis; glycogen biosynthesis.</text>
</comment>
<reference evidence="17 18" key="1">
    <citation type="submission" date="2020-08" db="EMBL/GenBank/DDBJ databases">
        <title>Sequencing the genomes of 1000 actinobacteria strains.</title>
        <authorList>
            <person name="Klenk H.-P."/>
        </authorList>
    </citation>
    <scope>NUCLEOTIDE SEQUENCE [LARGE SCALE GENOMIC DNA]</scope>
    <source>
        <strain evidence="17 18">DSM 41654</strain>
    </source>
</reference>
<comment type="catalytic activity">
    <reaction evidence="14">
        <text>D-maltose + ATP = alpha-maltose 1-phosphate + ADP + H(+)</text>
        <dbReference type="Rhea" id="RHEA:31915"/>
        <dbReference type="ChEBI" id="CHEBI:15378"/>
        <dbReference type="ChEBI" id="CHEBI:17306"/>
        <dbReference type="ChEBI" id="CHEBI:30616"/>
        <dbReference type="ChEBI" id="CHEBI:63576"/>
        <dbReference type="ChEBI" id="CHEBI:456216"/>
        <dbReference type="EC" id="2.7.1.175"/>
    </reaction>
</comment>
<evidence type="ECO:0000256" key="13">
    <source>
        <dbReference type="ARBA" id="ARBA00031251"/>
    </source>
</evidence>
<evidence type="ECO:0000256" key="2">
    <source>
        <dbReference type="ARBA" id="ARBA00006219"/>
    </source>
</evidence>
<evidence type="ECO:0000256" key="15">
    <source>
        <dbReference type="SAM" id="MobiDB-lite"/>
    </source>
</evidence>
<evidence type="ECO:0000256" key="12">
    <source>
        <dbReference type="ARBA" id="ARBA00023277"/>
    </source>
</evidence>
<keyword evidence="8" id="KW-0547">Nucleotide-binding</keyword>
<evidence type="ECO:0000256" key="8">
    <source>
        <dbReference type="ARBA" id="ARBA00022741"/>
    </source>
</evidence>
<dbReference type="AlphaFoldDB" id="A0A7W7R123"/>
<dbReference type="EC" id="2.7.1.175" evidence="4"/>
<name>A0A7W7R123_KITKI</name>
<evidence type="ECO:0000256" key="1">
    <source>
        <dbReference type="ARBA" id="ARBA00004964"/>
    </source>
</evidence>
<feature type="region of interest" description="Disordered" evidence="15">
    <location>
        <begin position="1"/>
        <end position="33"/>
    </location>
</feature>
<keyword evidence="10" id="KW-0067">ATP-binding</keyword>
<feature type="domain" description="Maltokinase N-terminal cap" evidence="16">
    <location>
        <begin position="71"/>
        <end position="158"/>
    </location>
</feature>
<protein>
    <recommendedName>
        <fullName evidence="5">Maltokinase</fullName>
        <ecNumber evidence="4">2.7.1.175</ecNumber>
    </recommendedName>
    <alternativeName>
        <fullName evidence="13">Maltose-1-phosphate synthase</fullName>
    </alternativeName>
</protein>
<evidence type="ECO:0000259" key="16">
    <source>
        <dbReference type="Pfam" id="PF18085"/>
    </source>
</evidence>
<proteinExistence type="inferred from homology"/>
<evidence type="ECO:0000256" key="4">
    <source>
        <dbReference type="ARBA" id="ARBA00011962"/>
    </source>
</evidence>
<dbReference type="GO" id="GO:0005524">
    <property type="term" value="F:ATP binding"/>
    <property type="evidence" value="ECO:0007669"/>
    <property type="project" value="UniProtKB-KW"/>
</dbReference>
<keyword evidence="18" id="KW-1185">Reference proteome</keyword>
<evidence type="ECO:0000256" key="5">
    <source>
        <dbReference type="ARBA" id="ARBA00013882"/>
    </source>
</evidence>
<evidence type="ECO:0000256" key="14">
    <source>
        <dbReference type="ARBA" id="ARBA00049067"/>
    </source>
</evidence>
<evidence type="ECO:0000256" key="3">
    <source>
        <dbReference type="ARBA" id="ARBA00011245"/>
    </source>
</evidence>
<organism evidence="17 18">
    <name type="scientific">Kitasatospora kifunensis</name>
    <name type="common">Streptomyces kifunensis</name>
    <dbReference type="NCBI Taxonomy" id="58351"/>
    <lineage>
        <taxon>Bacteria</taxon>
        <taxon>Bacillati</taxon>
        <taxon>Actinomycetota</taxon>
        <taxon>Actinomycetes</taxon>
        <taxon>Kitasatosporales</taxon>
        <taxon>Streptomycetaceae</taxon>
        <taxon>Kitasatospora</taxon>
    </lineage>
</organism>
<dbReference type="Pfam" id="PF18085">
    <property type="entry name" value="Mak_N_cap"/>
    <property type="match status" value="1"/>
</dbReference>
<keyword evidence="6" id="KW-0321">Glycogen metabolism</keyword>
<evidence type="ECO:0000313" key="18">
    <source>
        <dbReference type="Proteomes" id="UP000540506"/>
    </source>
</evidence>
<evidence type="ECO:0000256" key="10">
    <source>
        <dbReference type="ARBA" id="ARBA00022840"/>
    </source>
</evidence>
<evidence type="ECO:0000256" key="6">
    <source>
        <dbReference type="ARBA" id="ARBA00022600"/>
    </source>
</evidence>
<evidence type="ECO:0000256" key="7">
    <source>
        <dbReference type="ARBA" id="ARBA00022679"/>
    </source>
</evidence>
<dbReference type="RefSeq" id="WP_184935518.1">
    <property type="nucleotide sequence ID" value="NZ_JACHJV010000001.1"/>
</dbReference>
<gene>
    <name evidence="17" type="ORF">FHR34_002489</name>
</gene>
<keyword evidence="11" id="KW-0320">Glycogen biosynthesis</keyword>
<comment type="similarity">
    <text evidence="2">Belongs to the aminoglycoside phosphotransferase family.</text>
</comment>
<dbReference type="SUPFAM" id="SSF56112">
    <property type="entry name" value="Protein kinase-like (PK-like)"/>
    <property type="match status" value="1"/>
</dbReference>
<evidence type="ECO:0000256" key="11">
    <source>
        <dbReference type="ARBA" id="ARBA00023056"/>
    </source>
</evidence>
<accession>A0A7W7R123</accession>
<feature type="compositionally biased region" description="Gly residues" evidence="15">
    <location>
        <begin position="21"/>
        <end position="30"/>
    </location>
</feature>
<dbReference type="UniPathway" id="UPA00164"/>
<evidence type="ECO:0000313" key="17">
    <source>
        <dbReference type="EMBL" id="MBB4923496.1"/>
    </source>
</evidence>
<sequence>MSEISRSQAHAHRDAGTAPRGPGGPGGPHGAAGAARVVAGHTQGGHGRPRVGGSLAVGELVQAALPLIADWLPGQRWYAGKGQAITGLRPLTATPLLTGDPAMVHLLLQVEHGGGADLYQLLLGLRTEPPPSLLPEASLGSLSHGPYDGAALYDAVHDPELMSRLLGHLATADRFGPLAFRRTPGPGLPSDLLGRAGTAEQSNTSVIYGTSFILKLFRRISPGTNPDLELSLALSRAGSTRIPRVAAWFESRLVGAEPATLGLLQRFLPDAEDGWELALDQVARLKGDPSPGNFAVEAHRLGRATAEVHRVLARALPVAKLDREQTGRLATAMAERLDVAAAAVPALRRYRPALHAAFRQLTADHLTGLTVQRIHGDLHLGQAMRTPHGWVLLDFEGEPAKSVAERRVPQPALRDVAAMLRSFDYAAAHLLAGAEPDPQLAHLAASWAARNRTAYCAGYTAAGGTDPAGCPELLRALEIDKAVYEVVYEARHRPGWLPIPLTAIHRLATAT</sequence>